<reference evidence="2 3" key="1">
    <citation type="submission" date="2020-03" db="EMBL/GenBank/DDBJ databases">
        <title>Leucobacter sp. nov., isolated from beetles.</title>
        <authorList>
            <person name="Hyun D.-W."/>
            <person name="Bae J.-W."/>
        </authorList>
    </citation>
    <scope>NUCLEOTIDE SEQUENCE [LARGE SCALE GENOMIC DNA]</scope>
    <source>
        <strain evidence="2 3">HDW9C</strain>
    </source>
</reference>
<keyword evidence="1" id="KW-0812">Transmembrane</keyword>
<keyword evidence="3" id="KW-1185">Reference proteome</keyword>
<dbReference type="EMBL" id="CP049863">
    <property type="protein sequence ID" value="QIK62790.1"/>
    <property type="molecule type" value="Genomic_DNA"/>
</dbReference>
<dbReference type="RefSeq" id="WP_166290205.1">
    <property type="nucleotide sequence ID" value="NZ_CP049863.1"/>
</dbReference>
<dbReference type="Pfam" id="PF07077">
    <property type="entry name" value="DUF1345"/>
    <property type="match status" value="1"/>
</dbReference>
<keyword evidence="1" id="KW-1133">Transmembrane helix</keyword>
<feature type="transmembrane region" description="Helical" evidence="1">
    <location>
        <begin position="38"/>
        <end position="57"/>
    </location>
</feature>
<protein>
    <submittedName>
        <fullName evidence="2">DUF1345 domain-containing protein</fullName>
    </submittedName>
</protein>
<sequence>MSTSPRSQVKLRWAVAVVVGIVVGVLVTFILGIVAGLLAGWAALATVSTIWTFREIWKMSPASARDHATTEDPGQTVARLIALIGSIVSLAAVVAVVIHSRESTGIDAYLLAGTAVVSVFASWSLIQLDYTLRYAREYYQDDAGGIDFNQQSDPDYADFVYFSTGLGMGYQVADTNVTSNKIRRIVVGQMALAYLFGTGIIATAITLITGLG</sequence>
<keyword evidence="1" id="KW-0472">Membrane</keyword>
<dbReference type="AlphaFoldDB" id="A0A6G7XDV2"/>
<organism evidence="2 3">
    <name type="scientific">Leucobacter viscericola</name>
    <dbReference type="NCBI Taxonomy" id="2714935"/>
    <lineage>
        <taxon>Bacteria</taxon>
        <taxon>Bacillati</taxon>
        <taxon>Actinomycetota</taxon>
        <taxon>Actinomycetes</taxon>
        <taxon>Micrococcales</taxon>
        <taxon>Microbacteriaceae</taxon>
        <taxon>Leucobacter</taxon>
    </lineage>
</organism>
<accession>A0A6G7XDV2</accession>
<gene>
    <name evidence="2" type="ORF">G7068_05950</name>
</gene>
<feature type="transmembrane region" description="Helical" evidence="1">
    <location>
        <begin position="191"/>
        <end position="211"/>
    </location>
</feature>
<feature type="transmembrane region" description="Helical" evidence="1">
    <location>
        <begin position="12"/>
        <end position="32"/>
    </location>
</feature>
<evidence type="ECO:0000313" key="3">
    <source>
        <dbReference type="Proteomes" id="UP000502677"/>
    </source>
</evidence>
<feature type="transmembrane region" description="Helical" evidence="1">
    <location>
        <begin position="106"/>
        <end position="126"/>
    </location>
</feature>
<proteinExistence type="predicted"/>
<evidence type="ECO:0000313" key="2">
    <source>
        <dbReference type="EMBL" id="QIK62790.1"/>
    </source>
</evidence>
<dbReference type="KEGG" id="lvi:G7068_05950"/>
<name>A0A6G7XDV2_9MICO</name>
<dbReference type="InterPro" id="IPR009781">
    <property type="entry name" value="DUF1345"/>
</dbReference>
<evidence type="ECO:0000256" key="1">
    <source>
        <dbReference type="SAM" id="Phobius"/>
    </source>
</evidence>
<feature type="transmembrane region" description="Helical" evidence="1">
    <location>
        <begin position="77"/>
        <end position="100"/>
    </location>
</feature>
<dbReference type="Proteomes" id="UP000502677">
    <property type="component" value="Chromosome"/>
</dbReference>